<dbReference type="ZFIN" id="ZDB-GENE-131121-391">
    <property type="gene designation" value="hs1bp3"/>
</dbReference>
<dbReference type="KEGG" id="dre:553223"/>
<dbReference type="PANTHER" id="PTHR14431:SF1">
    <property type="entry name" value="HCLS1-BINDING PROTEIN 3"/>
    <property type="match status" value="1"/>
</dbReference>
<feature type="region of interest" description="Disordered" evidence="1">
    <location>
        <begin position="302"/>
        <end position="327"/>
    </location>
</feature>
<dbReference type="OrthoDB" id="10254720at2759"/>
<evidence type="ECO:0000313" key="3">
    <source>
        <dbReference type="EMBL" id="AAH76062.1"/>
    </source>
</evidence>
<sequence>HNLTRQRYRLWSTSSTMSDGRITSRPLQNEATGIDLHVPLYQEIRGSVITGHVEYQIVVVTCLSSFKSAIHKTGDVLQFVVSKKYSEIEQLYYSLKTKYPSIHLPPMPRKALFVSETDLCNRRVAFDELVKFLSKHPLLANCPELLEFLGAKTTAVEVKTINKPDFIEKEVDDGLDFFESGDPLQKPSEDVELLDPLGSEWLKKDVKPKDVCPVGKCVPKPKSETLFEEEDDTELFSPAKKGHVMLFDNTPLRSIDSSPFSNTSNGIKMTESKVDEDIEELLSVEMDLHKHLSVSKTVRCRPDTAMNPMKPKVKSKPVASERTSNLTQATDLQLSGTEVMNQMDILQYIQQNDLPASEDLDLFKS</sequence>
<dbReference type="CDD" id="cd06868">
    <property type="entry name" value="PX_HS1BP3"/>
    <property type="match status" value="1"/>
</dbReference>
<evidence type="ECO:0000259" key="2">
    <source>
        <dbReference type="PROSITE" id="PS50195"/>
    </source>
</evidence>
<dbReference type="PROSITE" id="PS50195">
    <property type="entry name" value="PX"/>
    <property type="match status" value="1"/>
</dbReference>
<name>Q6DHB3_DANRE</name>
<dbReference type="PhylomeDB" id="Q6DHB3"/>
<dbReference type="SUPFAM" id="SSF64268">
    <property type="entry name" value="PX domain"/>
    <property type="match status" value="1"/>
</dbReference>
<dbReference type="Gene3D" id="3.30.1520.10">
    <property type="entry name" value="Phox-like domain"/>
    <property type="match status" value="1"/>
</dbReference>
<evidence type="ECO:0000313" key="4">
    <source>
        <dbReference type="ZFIN" id="ZDB-GENE-131121-391"/>
    </source>
</evidence>
<dbReference type="PANTHER" id="PTHR14431">
    <property type="entry name" value="HCLS1-BINDING PROTEIN 3"/>
    <property type="match status" value="1"/>
</dbReference>
<dbReference type="InterPro" id="IPR036871">
    <property type="entry name" value="PX_dom_sf"/>
</dbReference>
<dbReference type="SMART" id="SM00312">
    <property type="entry name" value="PX"/>
    <property type="match status" value="1"/>
</dbReference>
<protein>
    <submittedName>
        <fullName evidence="3">LOC553223 protein</fullName>
    </submittedName>
</protein>
<dbReference type="CTD" id="64342"/>
<feature type="non-terminal residue" evidence="3">
    <location>
        <position position="1"/>
    </location>
</feature>
<organism evidence="3">
    <name type="scientific">Danio rerio</name>
    <name type="common">Zebrafish</name>
    <name type="synonym">Brachydanio rerio</name>
    <dbReference type="NCBI Taxonomy" id="7955"/>
    <lineage>
        <taxon>Eukaryota</taxon>
        <taxon>Metazoa</taxon>
        <taxon>Chordata</taxon>
        <taxon>Craniata</taxon>
        <taxon>Vertebrata</taxon>
        <taxon>Euteleostomi</taxon>
        <taxon>Actinopterygii</taxon>
        <taxon>Neopterygii</taxon>
        <taxon>Teleostei</taxon>
        <taxon>Ostariophysi</taxon>
        <taxon>Cypriniformes</taxon>
        <taxon>Danionidae</taxon>
        <taxon>Danioninae</taxon>
        <taxon>Danio</taxon>
    </lineage>
</organism>
<dbReference type="InterPro" id="IPR037901">
    <property type="entry name" value="HS1BP3_PX"/>
</dbReference>
<dbReference type="AlphaFoldDB" id="Q6DHB3"/>
<gene>
    <name evidence="4" type="primary">hs1bp3</name>
    <name evidence="3" type="synonym">LOC553223</name>
</gene>
<accession>Q6DHB3</accession>
<dbReference type="EMBL" id="BC076062">
    <property type="protein sequence ID" value="AAH76062.1"/>
    <property type="molecule type" value="mRNA"/>
</dbReference>
<feature type="domain" description="PX" evidence="2">
    <location>
        <begin position="33"/>
        <end position="156"/>
    </location>
</feature>
<dbReference type="InterPro" id="IPR039701">
    <property type="entry name" value="HS1BP3"/>
</dbReference>
<dbReference type="RefSeq" id="NP_001243150.1">
    <property type="nucleotide sequence ID" value="NM_001256221.1"/>
</dbReference>
<reference evidence="3" key="1">
    <citation type="submission" date="2004-07" db="EMBL/GenBank/DDBJ databases">
        <authorList>
            <consortium name="NIH - Zebrafish Gene Collection (ZGC) project"/>
        </authorList>
    </citation>
    <scope>NUCLEOTIDE SEQUENCE [LARGE SCALE MRNA]</scope>
    <source>
        <tissue evidence="3">Whole</tissue>
    </source>
</reference>
<dbReference type="InterPro" id="IPR001683">
    <property type="entry name" value="PX_dom"/>
</dbReference>
<dbReference type="Pfam" id="PF00787">
    <property type="entry name" value="PX"/>
    <property type="match status" value="1"/>
</dbReference>
<dbReference type="AGR" id="ZFIN:ZDB-GENE-131121-391"/>
<proteinExistence type="evidence at transcript level"/>
<dbReference type="GO" id="GO:0010507">
    <property type="term" value="P:negative regulation of autophagy"/>
    <property type="evidence" value="ECO:0000315"/>
    <property type="project" value="ZFIN"/>
</dbReference>
<dbReference type="GeneID" id="553223"/>
<dbReference type="GO" id="GO:0035091">
    <property type="term" value="F:phosphatidylinositol binding"/>
    <property type="evidence" value="ECO:0007669"/>
    <property type="project" value="InterPro"/>
</dbReference>
<evidence type="ECO:0000256" key="1">
    <source>
        <dbReference type="SAM" id="MobiDB-lite"/>
    </source>
</evidence>